<evidence type="ECO:0000313" key="4">
    <source>
        <dbReference type="Proteomes" id="UP001497480"/>
    </source>
</evidence>
<evidence type="ECO:0000256" key="1">
    <source>
        <dbReference type="ARBA" id="ARBA00010582"/>
    </source>
</evidence>
<dbReference type="AlphaFoldDB" id="A0AAV1VUE9"/>
<dbReference type="Proteomes" id="UP001497480">
    <property type="component" value="Unassembled WGS sequence"/>
</dbReference>
<protein>
    <submittedName>
        <fullName evidence="3">Uncharacterized protein</fullName>
    </submittedName>
</protein>
<keyword evidence="2" id="KW-0732">Signal</keyword>
<dbReference type="InterPro" id="IPR003854">
    <property type="entry name" value="GASA"/>
</dbReference>
<feature type="signal peptide" evidence="2">
    <location>
        <begin position="1"/>
        <end position="22"/>
    </location>
</feature>
<dbReference type="Pfam" id="PF02704">
    <property type="entry name" value="GASA"/>
    <property type="match status" value="1"/>
</dbReference>
<keyword evidence="4" id="KW-1185">Reference proteome</keyword>
<evidence type="ECO:0000256" key="2">
    <source>
        <dbReference type="SAM" id="SignalP"/>
    </source>
</evidence>
<feature type="chain" id="PRO_5043606598" evidence="2">
    <location>
        <begin position="23"/>
        <end position="95"/>
    </location>
</feature>
<comment type="caution">
    <text evidence="3">The sequence shown here is derived from an EMBL/GenBank/DDBJ whole genome shotgun (WGS) entry which is preliminary data.</text>
</comment>
<accession>A0AAV1VUE9</accession>
<proteinExistence type="inferred from homology"/>
<evidence type="ECO:0000313" key="3">
    <source>
        <dbReference type="EMBL" id="CAL0300650.1"/>
    </source>
</evidence>
<reference evidence="3 4" key="1">
    <citation type="submission" date="2024-03" db="EMBL/GenBank/DDBJ databases">
        <authorList>
            <person name="Martinez-Hernandez J."/>
        </authorList>
    </citation>
    <scope>NUCLEOTIDE SEQUENCE [LARGE SCALE GENOMIC DNA]</scope>
</reference>
<comment type="similarity">
    <text evidence="1">Belongs to the GASA family.</text>
</comment>
<dbReference type="PANTHER" id="PTHR23201:SF92">
    <property type="entry name" value="GIBBERELLIN-REGULATED PROTEIN 12"/>
    <property type="match status" value="1"/>
</dbReference>
<organism evidence="3 4">
    <name type="scientific">Lupinus luteus</name>
    <name type="common">European yellow lupine</name>
    <dbReference type="NCBI Taxonomy" id="3873"/>
    <lineage>
        <taxon>Eukaryota</taxon>
        <taxon>Viridiplantae</taxon>
        <taxon>Streptophyta</taxon>
        <taxon>Embryophyta</taxon>
        <taxon>Tracheophyta</taxon>
        <taxon>Spermatophyta</taxon>
        <taxon>Magnoliopsida</taxon>
        <taxon>eudicotyledons</taxon>
        <taxon>Gunneridae</taxon>
        <taxon>Pentapetalae</taxon>
        <taxon>rosids</taxon>
        <taxon>fabids</taxon>
        <taxon>Fabales</taxon>
        <taxon>Fabaceae</taxon>
        <taxon>Papilionoideae</taxon>
        <taxon>50 kb inversion clade</taxon>
        <taxon>genistoids sensu lato</taxon>
        <taxon>core genistoids</taxon>
        <taxon>Genisteae</taxon>
        <taxon>Lupinus</taxon>
    </lineage>
</organism>
<name>A0AAV1VUE9_LUPLU</name>
<dbReference type="PANTHER" id="PTHR23201">
    <property type="entry name" value="EXTENSIN, PROLINE-RICH PROTEIN"/>
    <property type="match status" value="1"/>
</dbReference>
<sequence length="95" mass="10577">MAFTKCALILAIISFIFIQELAINGGNQPIMASDPECFGKCDHRCSESTEKDCKMHCVFCCGQCNCVPSGTSGNREECPCYDKWPYYIPGKFMCP</sequence>
<dbReference type="EMBL" id="CAXHTB010000001">
    <property type="protein sequence ID" value="CAL0300650.1"/>
    <property type="molecule type" value="Genomic_DNA"/>
</dbReference>
<gene>
    <name evidence="3" type="ORF">LLUT_LOCUS1710</name>
</gene>